<dbReference type="CDD" id="cd18186">
    <property type="entry name" value="BTB_POZ_ZBTB_KLHL-like"/>
    <property type="match status" value="1"/>
</dbReference>
<evidence type="ECO:0000259" key="2">
    <source>
        <dbReference type="PROSITE" id="PS50097"/>
    </source>
</evidence>
<dbReference type="SUPFAM" id="SSF54695">
    <property type="entry name" value="POZ domain"/>
    <property type="match status" value="1"/>
</dbReference>
<feature type="domain" description="BTB" evidence="2">
    <location>
        <begin position="58"/>
        <end position="130"/>
    </location>
</feature>
<evidence type="ECO:0000313" key="4">
    <source>
        <dbReference type="Proteomes" id="UP000799302"/>
    </source>
</evidence>
<dbReference type="InterPro" id="IPR011333">
    <property type="entry name" value="SKP1/BTB/POZ_sf"/>
</dbReference>
<protein>
    <recommendedName>
        <fullName evidence="2">BTB domain-containing protein</fullName>
    </recommendedName>
</protein>
<feature type="region of interest" description="Disordered" evidence="1">
    <location>
        <begin position="1"/>
        <end position="38"/>
    </location>
</feature>
<reference evidence="3" key="1">
    <citation type="journal article" date="2020" name="Stud. Mycol.">
        <title>101 Dothideomycetes genomes: a test case for predicting lifestyles and emergence of pathogens.</title>
        <authorList>
            <person name="Haridas S."/>
            <person name="Albert R."/>
            <person name="Binder M."/>
            <person name="Bloem J."/>
            <person name="Labutti K."/>
            <person name="Salamov A."/>
            <person name="Andreopoulos B."/>
            <person name="Baker S."/>
            <person name="Barry K."/>
            <person name="Bills G."/>
            <person name="Bluhm B."/>
            <person name="Cannon C."/>
            <person name="Castanera R."/>
            <person name="Culley D."/>
            <person name="Daum C."/>
            <person name="Ezra D."/>
            <person name="Gonzalez J."/>
            <person name="Henrissat B."/>
            <person name="Kuo A."/>
            <person name="Liang C."/>
            <person name="Lipzen A."/>
            <person name="Lutzoni F."/>
            <person name="Magnuson J."/>
            <person name="Mondo S."/>
            <person name="Nolan M."/>
            <person name="Ohm R."/>
            <person name="Pangilinan J."/>
            <person name="Park H.-J."/>
            <person name="Ramirez L."/>
            <person name="Alfaro M."/>
            <person name="Sun H."/>
            <person name="Tritt A."/>
            <person name="Yoshinaga Y."/>
            <person name="Zwiers L.-H."/>
            <person name="Turgeon B."/>
            <person name="Goodwin S."/>
            <person name="Spatafora J."/>
            <person name="Crous P."/>
            <person name="Grigoriev I."/>
        </authorList>
    </citation>
    <scope>NUCLEOTIDE SEQUENCE</scope>
    <source>
        <strain evidence="3">CBS 115976</strain>
    </source>
</reference>
<dbReference type="InterPro" id="IPR000210">
    <property type="entry name" value="BTB/POZ_dom"/>
</dbReference>
<keyword evidence="4" id="KW-1185">Reference proteome</keyword>
<dbReference type="Pfam" id="PF00651">
    <property type="entry name" value="BTB"/>
    <property type="match status" value="1"/>
</dbReference>
<proteinExistence type="predicted"/>
<dbReference type="PANTHER" id="PTHR47843:SF2">
    <property type="entry name" value="BTB DOMAIN-CONTAINING PROTEIN"/>
    <property type="match status" value="1"/>
</dbReference>
<dbReference type="OrthoDB" id="1022638at2759"/>
<dbReference type="AlphaFoldDB" id="A0A6A6UA44"/>
<dbReference type="EMBL" id="MU004237">
    <property type="protein sequence ID" value="KAF2667998.1"/>
    <property type="molecule type" value="Genomic_DNA"/>
</dbReference>
<gene>
    <name evidence="3" type="ORF">BT63DRAFT_426841</name>
</gene>
<organism evidence="3 4">
    <name type="scientific">Microthyrium microscopicum</name>
    <dbReference type="NCBI Taxonomy" id="703497"/>
    <lineage>
        <taxon>Eukaryota</taxon>
        <taxon>Fungi</taxon>
        <taxon>Dikarya</taxon>
        <taxon>Ascomycota</taxon>
        <taxon>Pezizomycotina</taxon>
        <taxon>Dothideomycetes</taxon>
        <taxon>Dothideomycetes incertae sedis</taxon>
        <taxon>Microthyriales</taxon>
        <taxon>Microthyriaceae</taxon>
        <taxon>Microthyrium</taxon>
    </lineage>
</organism>
<sequence>MNATAAAASSERPSKRKTSANVDGLSSKRQKGRDGKCPDISIVKLRSNSFTTPSFRGPTVQVTVGKDAKSMHTFTVLKELLTTDSPFFRNVFRHEFKEGRAGTVTLPDHHPANFDIYLRFIHYGQIVMADKTQGRENQAESDFEIRRKRFNEEYSAYGDALSLADYLQSDAFHNAVTSAFIDECVYVNKCLGKPAEILHVMKTGVPEFIKLARDFVVYWGGAHWRDLPELEDVEPEITSKFYKNALVDTFILLSGEGRGKSEDYPWVADPCQYHRHRDTKKVGTDGVTAEKIDH</sequence>
<dbReference type="PANTHER" id="PTHR47843">
    <property type="entry name" value="BTB DOMAIN-CONTAINING PROTEIN-RELATED"/>
    <property type="match status" value="1"/>
</dbReference>
<name>A0A6A6UA44_9PEZI</name>
<evidence type="ECO:0000256" key="1">
    <source>
        <dbReference type="SAM" id="MobiDB-lite"/>
    </source>
</evidence>
<dbReference type="Gene3D" id="3.30.710.10">
    <property type="entry name" value="Potassium Channel Kv1.1, Chain A"/>
    <property type="match status" value="1"/>
</dbReference>
<evidence type="ECO:0000313" key="3">
    <source>
        <dbReference type="EMBL" id="KAF2667998.1"/>
    </source>
</evidence>
<accession>A0A6A6UA44</accession>
<dbReference type="PROSITE" id="PS50097">
    <property type="entry name" value="BTB"/>
    <property type="match status" value="1"/>
</dbReference>
<dbReference type="Proteomes" id="UP000799302">
    <property type="component" value="Unassembled WGS sequence"/>
</dbReference>